<proteinExistence type="predicted"/>
<keyword evidence="4" id="KW-1185">Reference proteome</keyword>
<feature type="chain" id="PRO_5007591388" description="Secreted protein" evidence="2">
    <location>
        <begin position="22"/>
        <end position="117"/>
    </location>
</feature>
<sequence length="117" mass="12842">MRVFVGVLIGVVCAVSKKCQARSRWIIRLYRARGRGICVYSSRRIAANTGELTPPREHGSAAAPPVVSESPRSRVVVPASSVNTDGYTELGLTMSTKRHRGQKLSIDNKVVHEGRNR</sequence>
<evidence type="ECO:0000256" key="2">
    <source>
        <dbReference type="SAM" id="SignalP"/>
    </source>
</evidence>
<feature type="region of interest" description="Disordered" evidence="1">
    <location>
        <begin position="49"/>
        <end position="75"/>
    </location>
</feature>
<feature type="compositionally biased region" description="Low complexity" evidence="1">
    <location>
        <begin position="60"/>
        <end position="75"/>
    </location>
</feature>
<reference evidence="3 4" key="1">
    <citation type="submission" date="2015-09" db="EMBL/GenBank/DDBJ databases">
        <title>Trachymyrmex zeteki WGS genome.</title>
        <authorList>
            <person name="Nygaard S."/>
            <person name="Hu H."/>
            <person name="Boomsma J."/>
            <person name="Zhang G."/>
        </authorList>
    </citation>
    <scope>NUCLEOTIDE SEQUENCE [LARGE SCALE GENOMIC DNA]</scope>
    <source>
        <strain evidence="3">Tzet28-1</strain>
        <tissue evidence="3">Whole body</tissue>
    </source>
</reference>
<evidence type="ECO:0000313" key="4">
    <source>
        <dbReference type="Proteomes" id="UP000075809"/>
    </source>
</evidence>
<dbReference type="AlphaFoldDB" id="A0A151WR38"/>
<gene>
    <name evidence="3" type="ORF">ALC60_10586</name>
</gene>
<feature type="region of interest" description="Disordered" evidence="1">
    <location>
        <begin position="98"/>
        <end position="117"/>
    </location>
</feature>
<protein>
    <recommendedName>
        <fullName evidence="5">Secreted protein</fullName>
    </recommendedName>
</protein>
<evidence type="ECO:0008006" key="5">
    <source>
        <dbReference type="Google" id="ProtNLM"/>
    </source>
</evidence>
<feature type="signal peptide" evidence="2">
    <location>
        <begin position="1"/>
        <end position="21"/>
    </location>
</feature>
<dbReference type="KEGG" id="mzt:108727326"/>
<keyword evidence="2" id="KW-0732">Signal</keyword>
<dbReference type="Proteomes" id="UP000075809">
    <property type="component" value="Unassembled WGS sequence"/>
</dbReference>
<name>A0A151WR38_9HYME</name>
<evidence type="ECO:0000313" key="3">
    <source>
        <dbReference type="EMBL" id="KYQ50273.1"/>
    </source>
</evidence>
<accession>A0A151WR38</accession>
<organism evidence="3 4">
    <name type="scientific">Mycetomoellerius zeteki</name>
    <dbReference type="NCBI Taxonomy" id="64791"/>
    <lineage>
        <taxon>Eukaryota</taxon>
        <taxon>Metazoa</taxon>
        <taxon>Ecdysozoa</taxon>
        <taxon>Arthropoda</taxon>
        <taxon>Hexapoda</taxon>
        <taxon>Insecta</taxon>
        <taxon>Pterygota</taxon>
        <taxon>Neoptera</taxon>
        <taxon>Endopterygota</taxon>
        <taxon>Hymenoptera</taxon>
        <taxon>Apocrita</taxon>
        <taxon>Aculeata</taxon>
        <taxon>Formicoidea</taxon>
        <taxon>Formicidae</taxon>
        <taxon>Myrmicinae</taxon>
        <taxon>Mycetomoellerius</taxon>
    </lineage>
</organism>
<dbReference type="EMBL" id="KQ982813">
    <property type="protein sequence ID" value="KYQ50273.1"/>
    <property type="molecule type" value="Genomic_DNA"/>
</dbReference>
<evidence type="ECO:0000256" key="1">
    <source>
        <dbReference type="SAM" id="MobiDB-lite"/>
    </source>
</evidence>